<keyword evidence="1" id="KW-0472">Membrane</keyword>
<accession>A0A8J8NME7</accession>
<evidence type="ECO:0000313" key="3">
    <source>
        <dbReference type="Proteomes" id="UP000785679"/>
    </source>
</evidence>
<dbReference type="Proteomes" id="UP000785679">
    <property type="component" value="Unassembled WGS sequence"/>
</dbReference>
<reference evidence="2" key="1">
    <citation type="submission" date="2019-06" db="EMBL/GenBank/DDBJ databases">
        <authorList>
            <person name="Zheng W."/>
        </authorList>
    </citation>
    <scope>NUCLEOTIDE SEQUENCE</scope>
    <source>
        <strain evidence="2">QDHG01</strain>
    </source>
</reference>
<name>A0A8J8NME7_HALGN</name>
<evidence type="ECO:0000313" key="2">
    <source>
        <dbReference type="EMBL" id="TNV77503.1"/>
    </source>
</evidence>
<sequence>MNTFIENLYLSDPLSLKRYRTKHFRTIYSLCALVPVFIAFSIVFFLVFFMSPRGRHMRQYQREIYDWNSEAVADSFSIYRFQMSLPTHQFDLAYKTQMRNEDEQELETLLKYKQSYYLWGSTGLFPTNESSFTLTNRTTHEASEQILKIKYSLKGEGNSQLRLLGNTPYLESPVQESIVQQSEGEQGFEIQAFRRVDENNEAWCTGNITCKLECEKLREGIYIPPASKEDGNQGQCLKYEVLRKVCISVQEGDEENTLDFSGGCFEDSEVAFYEQAIPGVEYKLEGNVTVEVRHKKDPYIVFAEAHYNLGRDMEIVMWLSILCLAFALVLIVTLAILIMKARNEKQEVEDRQRLQAVI</sequence>
<proteinExistence type="predicted"/>
<comment type="caution">
    <text evidence="2">The sequence shown here is derived from an EMBL/GenBank/DDBJ whole genome shotgun (WGS) entry which is preliminary data.</text>
</comment>
<feature type="transmembrane region" description="Helical" evidence="1">
    <location>
        <begin position="315"/>
        <end position="338"/>
    </location>
</feature>
<organism evidence="2 3">
    <name type="scientific">Halteria grandinella</name>
    <dbReference type="NCBI Taxonomy" id="5974"/>
    <lineage>
        <taxon>Eukaryota</taxon>
        <taxon>Sar</taxon>
        <taxon>Alveolata</taxon>
        <taxon>Ciliophora</taxon>
        <taxon>Intramacronucleata</taxon>
        <taxon>Spirotrichea</taxon>
        <taxon>Stichotrichia</taxon>
        <taxon>Sporadotrichida</taxon>
        <taxon>Halteriidae</taxon>
        <taxon>Halteria</taxon>
    </lineage>
</organism>
<keyword evidence="1" id="KW-1133">Transmembrane helix</keyword>
<protein>
    <submittedName>
        <fullName evidence="2">Uncharacterized protein</fullName>
    </submittedName>
</protein>
<evidence type="ECO:0000256" key="1">
    <source>
        <dbReference type="SAM" id="Phobius"/>
    </source>
</evidence>
<dbReference type="AlphaFoldDB" id="A0A8J8NME7"/>
<dbReference type="EMBL" id="RRYP01011798">
    <property type="protein sequence ID" value="TNV77503.1"/>
    <property type="molecule type" value="Genomic_DNA"/>
</dbReference>
<gene>
    <name evidence="2" type="ORF">FGO68_gene12323</name>
</gene>
<keyword evidence="1" id="KW-0812">Transmembrane</keyword>
<feature type="transmembrane region" description="Helical" evidence="1">
    <location>
        <begin position="27"/>
        <end position="50"/>
    </location>
</feature>
<keyword evidence="3" id="KW-1185">Reference proteome</keyword>
<dbReference type="OrthoDB" id="323305at2759"/>